<dbReference type="SUPFAM" id="SSF48452">
    <property type="entry name" value="TPR-like"/>
    <property type="match status" value="1"/>
</dbReference>
<dbReference type="InterPro" id="IPR011990">
    <property type="entry name" value="TPR-like_helical_dom_sf"/>
</dbReference>
<comment type="caution">
    <text evidence="2">The sequence shown here is derived from an EMBL/GenBank/DDBJ whole genome shotgun (WGS) entry which is preliminary data.</text>
</comment>
<gene>
    <name evidence="2" type="ORF">I2I05_20960</name>
</gene>
<evidence type="ECO:0000313" key="2">
    <source>
        <dbReference type="EMBL" id="MBF9239875.1"/>
    </source>
</evidence>
<feature type="compositionally biased region" description="Polar residues" evidence="1">
    <location>
        <begin position="9"/>
        <end position="23"/>
    </location>
</feature>
<dbReference type="EMBL" id="JADQDQ010000020">
    <property type="protein sequence ID" value="MBF9239875.1"/>
    <property type="molecule type" value="Genomic_DNA"/>
</dbReference>
<evidence type="ECO:0000256" key="1">
    <source>
        <dbReference type="SAM" id="MobiDB-lite"/>
    </source>
</evidence>
<dbReference type="Gene3D" id="1.25.40.10">
    <property type="entry name" value="Tetratricopeptide repeat domain"/>
    <property type="match status" value="1"/>
</dbReference>
<name>A0ABS0INC6_9BACT</name>
<proteinExistence type="predicted"/>
<keyword evidence="3" id="KW-1185">Reference proteome</keyword>
<accession>A0ABS0INC6</accession>
<evidence type="ECO:0008006" key="4">
    <source>
        <dbReference type="Google" id="ProtNLM"/>
    </source>
</evidence>
<evidence type="ECO:0000313" key="3">
    <source>
        <dbReference type="Proteomes" id="UP000597617"/>
    </source>
</evidence>
<sequence>MTLALARVTTGTAQTPETQNQAAGSAPAIDSLRGLLHQKQPDSVRYHRLQALSQALFAENEPEARRVGEQAVQLARHRRDWPGAADALYQLVVNCERAADYVAAMQYSQEGVEVAQAHQLPDEWRFTQCLALVSVDTKDVANGLKFMQQAYRQQAAAGNVSPRERGGLLLNLANTFLLMQR</sequence>
<dbReference type="RefSeq" id="WP_196284226.1">
    <property type="nucleotide sequence ID" value="NZ_JADQDQ010000020.1"/>
</dbReference>
<reference evidence="2 3" key="1">
    <citation type="submission" date="2020-11" db="EMBL/GenBank/DDBJ databases">
        <authorList>
            <person name="Kim M.K."/>
        </authorList>
    </citation>
    <scope>NUCLEOTIDE SEQUENCE [LARGE SCALE GENOMIC DNA]</scope>
    <source>
        <strain evidence="2 3">BT683</strain>
    </source>
</reference>
<dbReference type="Proteomes" id="UP000597617">
    <property type="component" value="Unassembled WGS sequence"/>
</dbReference>
<organism evidence="2 3">
    <name type="scientific">Hymenobacter jeongseonensis</name>
    <dbReference type="NCBI Taxonomy" id="2791027"/>
    <lineage>
        <taxon>Bacteria</taxon>
        <taxon>Pseudomonadati</taxon>
        <taxon>Bacteroidota</taxon>
        <taxon>Cytophagia</taxon>
        <taxon>Cytophagales</taxon>
        <taxon>Hymenobacteraceae</taxon>
        <taxon>Hymenobacter</taxon>
    </lineage>
</organism>
<protein>
    <recommendedName>
        <fullName evidence="4">Tetratricopeptide repeat protein</fullName>
    </recommendedName>
</protein>
<feature type="region of interest" description="Disordered" evidence="1">
    <location>
        <begin position="1"/>
        <end position="23"/>
    </location>
</feature>